<reference evidence="1 2" key="1">
    <citation type="submission" date="2018-11" db="EMBL/GenBank/DDBJ databases">
        <authorList>
            <consortium name="Pathogen Informatics"/>
        </authorList>
    </citation>
    <scope>NUCLEOTIDE SEQUENCE [LARGE SCALE GENOMIC DNA]</scope>
    <source>
        <strain evidence="1 2">Zambia</strain>
    </source>
</reference>
<name>A0A183L8T0_9TREM</name>
<evidence type="ECO:0000313" key="2">
    <source>
        <dbReference type="Proteomes" id="UP000277204"/>
    </source>
</evidence>
<proteinExistence type="predicted"/>
<dbReference type="AlphaFoldDB" id="A0A183L8T0"/>
<gene>
    <name evidence="1" type="ORF">SMRZ_LOCUS205</name>
</gene>
<dbReference type="Proteomes" id="UP000277204">
    <property type="component" value="Unassembled WGS sequence"/>
</dbReference>
<sequence length="88" mass="9595">MVVGAGRQETLNPGFVLLGTRQQGILVILRKLVLLANSIPRHPASHSETLPLSCLGFLSITSNHHLIIIYSARSVKSSRLVATFQHGR</sequence>
<protein>
    <submittedName>
        <fullName evidence="1">Uncharacterized protein</fullName>
    </submittedName>
</protein>
<evidence type="ECO:0000313" key="1">
    <source>
        <dbReference type="EMBL" id="VDO47075.1"/>
    </source>
</evidence>
<accession>A0A183L8T0</accession>
<dbReference type="EMBL" id="UZAI01000033">
    <property type="protein sequence ID" value="VDO47075.1"/>
    <property type="molecule type" value="Genomic_DNA"/>
</dbReference>
<keyword evidence="2" id="KW-1185">Reference proteome</keyword>
<organism evidence="1 2">
    <name type="scientific">Schistosoma margrebowiei</name>
    <dbReference type="NCBI Taxonomy" id="48269"/>
    <lineage>
        <taxon>Eukaryota</taxon>
        <taxon>Metazoa</taxon>
        <taxon>Spiralia</taxon>
        <taxon>Lophotrochozoa</taxon>
        <taxon>Platyhelminthes</taxon>
        <taxon>Trematoda</taxon>
        <taxon>Digenea</taxon>
        <taxon>Strigeidida</taxon>
        <taxon>Schistosomatoidea</taxon>
        <taxon>Schistosomatidae</taxon>
        <taxon>Schistosoma</taxon>
    </lineage>
</organism>